<reference evidence="3" key="1">
    <citation type="submission" date="2016-06" db="EMBL/GenBank/DDBJ databases">
        <title>Parallel loss of symbiosis genes in relatives of nitrogen-fixing non-legume Parasponia.</title>
        <authorList>
            <person name="Van Velzen R."/>
            <person name="Holmer R."/>
            <person name="Bu F."/>
            <person name="Rutten L."/>
            <person name="Van Zeijl A."/>
            <person name="Liu W."/>
            <person name="Santuari L."/>
            <person name="Cao Q."/>
            <person name="Sharma T."/>
            <person name="Shen D."/>
            <person name="Roswanjaya Y."/>
            <person name="Wardhani T."/>
            <person name="Kalhor M.S."/>
            <person name="Jansen J."/>
            <person name="Van den Hoogen J."/>
            <person name="Gungor B."/>
            <person name="Hartog M."/>
            <person name="Hontelez J."/>
            <person name="Verver J."/>
            <person name="Yang W.-C."/>
            <person name="Schijlen E."/>
            <person name="Repin R."/>
            <person name="Schilthuizen M."/>
            <person name="Schranz E."/>
            <person name="Heidstra R."/>
            <person name="Miyata K."/>
            <person name="Fedorova E."/>
            <person name="Kohlen W."/>
            <person name="Bisseling T."/>
            <person name="Smit S."/>
            <person name="Geurts R."/>
        </authorList>
    </citation>
    <scope>NUCLEOTIDE SEQUENCE [LARGE SCALE GENOMIC DNA]</scope>
    <source>
        <strain evidence="3">cv. WU1-14</strain>
    </source>
</reference>
<proteinExistence type="predicted"/>
<dbReference type="EMBL" id="JXTB01000128">
    <property type="protein sequence ID" value="PON60665.1"/>
    <property type="molecule type" value="Genomic_DNA"/>
</dbReference>
<gene>
    <name evidence="2" type="ORF">PanWU01x14_150830</name>
</gene>
<feature type="compositionally biased region" description="Polar residues" evidence="1">
    <location>
        <begin position="84"/>
        <end position="97"/>
    </location>
</feature>
<dbReference type="AlphaFoldDB" id="A0A2P5CI54"/>
<protein>
    <submittedName>
        <fullName evidence="2">Uncharacterized protein</fullName>
    </submittedName>
</protein>
<name>A0A2P5CI54_PARAD</name>
<accession>A0A2P5CI54</accession>
<organism evidence="2 3">
    <name type="scientific">Parasponia andersonii</name>
    <name type="common">Sponia andersonii</name>
    <dbReference type="NCBI Taxonomy" id="3476"/>
    <lineage>
        <taxon>Eukaryota</taxon>
        <taxon>Viridiplantae</taxon>
        <taxon>Streptophyta</taxon>
        <taxon>Embryophyta</taxon>
        <taxon>Tracheophyta</taxon>
        <taxon>Spermatophyta</taxon>
        <taxon>Magnoliopsida</taxon>
        <taxon>eudicotyledons</taxon>
        <taxon>Gunneridae</taxon>
        <taxon>Pentapetalae</taxon>
        <taxon>rosids</taxon>
        <taxon>fabids</taxon>
        <taxon>Rosales</taxon>
        <taxon>Cannabaceae</taxon>
        <taxon>Parasponia</taxon>
    </lineage>
</organism>
<evidence type="ECO:0000313" key="3">
    <source>
        <dbReference type="Proteomes" id="UP000237105"/>
    </source>
</evidence>
<evidence type="ECO:0000313" key="2">
    <source>
        <dbReference type="EMBL" id="PON60665.1"/>
    </source>
</evidence>
<keyword evidence="3" id="KW-1185">Reference proteome</keyword>
<dbReference type="Proteomes" id="UP000237105">
    <property type="component" value="Unassembled WGS sequence"/>
</dbReference>
<sequence>MAKETQTTEDSHHISSIKITKVASHSQEMAVTKIKVVVANSSLSNNNHNYGVRIPLMVNLGWCINCVTKLVTWLKSTGLPPNQPTFSKTGPSKSHDW</sequence>
<evidence type="ECO:0000256" key="1">
    <source>
        <dbReference type="SAM" id="MobiDB-lite"/>
    </source>
</evidence>
<feature type="region of interest" description="Disordered" evidence="1">
    <location>
        <begin position="78"/>
        <end position="97"/>
    </location>
</feature>
<comment type="caution">
    <text evidence="2">The sequence shown here is derived from an EMBL/GenBank/DDBJ whole genome shotgun (WGS) entry which is preliminary data.</text>
</comment>